<sequence>MDRKKFTSHIIVFLASMPVISVVNNILKYSIGEVKLRFRTRLTQYLYDEYLKGFTYYKMSNLDNRIANADQLLTTDVDKFCETVTDLYSNISKPLLDIVIYVYRLTMGLGGKTPALLIAYLIVAGFFLTYLRRPTGRMTVTEQKLEGEFRYINSRLITNSEEVAFYQGNQREKLTLLASFEKLTSHLRRFLEFRVGMGVIDNIVAKYFATVVGFYSVSIPFFAAKHPLLMGCGKEERYRRYYEYGRMLVKLAEAIGRLVLSGREMTRLAGFTTRVTDLIKVLKDLNQGHYVRTMVTGSKSTASNSTHDGTTTLDINLKDCVLRLIGNKTKMNIKILPGCDEVKSILIA</sequence>
<accession>A0ABQ8SZN9</accession>
<keyword evidence="7" id="KW-0067">ATP-binding</keyword>
<keyword evidence="2 5" id="KW-0812">Transmembrane</keyword>
<keyword evidence="8" id="KW-1185">Reference proteome</keyword>
<keyword evidence="4 5" id="KW-0472">Membrane</keyword>
<dbReference type="GO" id="GO:0005524">
    <property type="term" value="F:ATP binding"/>
    <property type="evidence" value="ECO:0007669"/>
    <property type="project" value="UniProtKB-KW"/>
</dbReference>
<evidence type="ECO:0000256" key="5">
    <source>
        <dbReference type="SAM" id="Phobius"/>
    </source>
</evidence>
<evidence type="ECO:0000256" key="3">
    <source>
        <dbReference type="ARBA" id="ARBA00022989"/>
    </source>
</evidence>
<keyword evidence="7" id="KW-0547">Nucleotide-binding</keyword>
<dbReference type="SUPFAM" id="SSF90123">
    <property type="entry name" value="ABC transporter transmembrane region"/>
    <property type="match status" value="1"/>
</dbReference>
<evidence type="ECO:0000256" key="2">
    <source>
        <dbReference type="ARBA" id="ARBA00022692"/>
    </source>
</evidence>
<dbReference type="InterPro" id="IPR011527">
    <property type="entry name" value="ABC1_TM_dom"/>
</dbReference>
<feature type="domain" description="ABC transmembrane type-1" evidence="6">
    <location>
        <begin position="10"/>
        <end position="189"/>
    </location>
</feature>
<dbReference type="PROSITE" id="PS50929">
    <property type="entry name" value="ABC_TM1F"/>
    <property type="match status" value="1"/>
</dbReference>
<evidence type="ECO:0000313" key="8">
    <source>
        <dbReference type="Proteomes" id="UP001148838"/>
    </source>
</evidence>
<dbReference type="PANTHER" id="PTHR11384:SF62">
    <property type="entry name" value="ATP-BINDING CASSETTE SUB-FAMILY D MEMBER 3"/>
    <property type="match status" value="1"/>
</dbReference>
<dbReference type="InterPro" id="IPR036640">
    <property type="entry name" value="ABC1_TM_sf"/>
</dbReference>
<evidence type="ECO:0000256" key="4">
    <source>
        <dbReference type="ARBA" id="ARBA00023136"/>
    </source>
</evidence>
<comment type="caution">
    <text evidence="7">The sequence shown here is derived from an EMBL/GenBank/DDBJ whole genome shotgun (WGS) entry which is preliminary data.</text>
</comment>
<protein>
    <submittedName>
        <fullName evidence="7">ATP-binding cassette sub- D member 3</fullName>
    </submittedName>
</protein>
<reference evidence="7 8" key="1">
    <citation type="journal article" date="2022" name="Allergy">
        <title>Genome assembly and annotation of Periplaneta americana reveal a comprehensive cockroach allergen profile.</title>
        <authorList>
            <person name="Wang L."/>
            <person name="Xiong Q."/>
            <person name="Saelim N."/>
            <person name="Wang L."/>
            <person name="Nong W."/>
            <person name="Wan A.T."/>
            <person name="Shi M."/>
            <person name="Liu X."/>
            <person name="Cao Q."/>
            <person name="Hui J.H.L."/>
            <person name="Sookrung N."/>
            <person name="Leung T.F."/>
            <person name="Tungtrongchitr A."/>
            <person name="Tsui S.K.W."/>
        </authorList>
    </citation>
    <scope>NUCLEOTIDE SEQUENCE [LARGE SCALE GENOMIC DNA]</scope>
    <source>
        <strain evidence="7">PWHHKU_190912</strain>
    </source>
</reference>
<name>A0ABQ8SZN9_PERAM</name>
<keyword evidence="3 5" id="KW-1133">Transmembrane helix</keyword>
<dbReference type="Pfam" id="PF06472">
    <property type="entry name" value="ABC_membrane_2"/>
    <property type="match status" value="1"/>
</dbReference>
<dbReference type="Proteomes" id="UP001148838">
    <property type="component" value="Unassembled WGS sequence"/>
</dbReference>
<organism evidence="7 8">
    <name type="scientific">Periplaneta americana</name>
    <name type="common">American cockroach</name>
    <name type="synonym">Blatta americana</name>
    <dbReference type="NCBI Taxonomy" id="6978"/>
    <lineage>
        <taxon>Eukaryota</taxon>
        <taxon>Metazoa</taxon>
        <taxon>Ecdysozoa</taxon>
        <taxon>Arthropoda</taxon>
        <taxon>Hexapoda</taxon>
        <taxon>Insecta</taxon>
        <taxon>Pterygota</taxon>
        <taxon>Neoptera</taxon>
        <taxon>Polyneoptera</taxon>
        <taxon>Dictyoptera</taxon>
        <taxon>Blattodea</taxon>
        <taxon>Blattoidea</taxon>
        <taxon>Blattidae</taxon>
        <taxon>Blattinae</taxon>
        <taxon>Periplaneta</taxon>
    </lineage>
</organism>
<proteinExistence type="predicted"/>
<feature type="transmembrane region" description="Helical" evidence="5">
    <location>
        <begin position="6"/>
        <end position="27"/>
    </location>
</feature>
<evidence type="ECO:0000259" key="6">
    <source>
        <dbReference type="PROSITE" id="PS50929"/>
    </source>
</evidence>
<evidence type="ECO:0000313" key="7">
    <source>
        <dbReference type="EMBL" id="KAJ4439708.1"/>
    </source>
</evidence>
<keyword evidence="1" id="KW-0813">Transport</keyword>
<dbReference type="EMBL" id="JAJSOF020000017">
    <property type="protein sequence ID" value="KAJ4439708.1"/>
    <property type="molecule type" value="Genomic_DNA"/>
</dbReference>
<gene>
    <name evidence="7" type="primary">ABCD3</name>
    <name evidence="7" type="ORF">ANN_07836</name>
</gene>
<evidence type="ECO:0000256" key="1">
    <source>
        <dbReference type="ARBA" id="ARBA00022448"/>
    </source>
</evidence>
<dbReference type="Gene3D" id="1.20.1560.10">
    <property type="entry name" value="ABC transporter type 1, transmembrane domain"/>
    <property type="match status" value="1"/>
</dbReference>
<dbReference type="PANTHER" id="PTHR11384">
    <property type="entry name" value="ATP-BINDING CASSETTE, SUB-FAMILY D MEMBER"/>
    <property type="match status" value="1"/>
</dbReference>
<dbReference type="InterPro" id="IPR050835">
    <property type="entry name" value="ABC_transporter_sub-D"/>
</dbReference>
<feature type="transmembrane region" description="Helical" evidence="5">
    <location>
        <begin position="114"/>
        <end position="131"/>
    </location>
</feature>